<dbReference type="PANTHER" id="PTHR14859:SF15">
    <property type="entry name" value="ENDONUCLEASE_EXONUCLEASE_PHOSPHATASE DOMAIN-CONTAINING PROTEIN"/>
    <property type="match status" value="1"/>
</dbReference>
<dbReference type="InterPro" id="IPR005135">
    <property type="entry name" value="Endo/exonuclease/phosphatase"/>
</dbReference>
<dbReference type="InterPro" id="IPR051916">
    <property type="entry name" value="GPI-anchor_lipid_remodeler"/>
</dbReference>
<keyword evidence="3" id="KW-0540">Nuclease</keyword>
<sequence>MKKKMAMKKVTVMTFILSLIMIPALAFNGIAAAMEPPVFERGNEVEIKVMSYNIHHGEGEDAVLDLERIAQVIEQSGADITGLQEVDNHFSERSKFVDQAKWLADRLGMEYAYAANLDYDPLQEGQHRRQYGTAVLSKYPILSAKNHLLTNIPYPVQPSEQRGLLETLINVKGNHIRFFNTHLDHRRAEQRDSQIREILEIAKQREGTSIFAGDFNAEPGSAEILKLTAQYKDVFAELGQDQDYTIPVINPDRRIDYFFTSDDVKISAAEVIDTIASDHLPITANLVLTKEAPFNNGVGKN</sequence>
<dbReference type="GO" id="GO:0004519">
    <property type="term" value="F:endonuclease activity"/>
    <property type="evidence" value="ECO:0007669"/>
    <property type="project" value="UniProtKB-KW"/>
</dbReference>
<dbReference type="Proteomes" id="UP001057877">
    <property type="component" value="Chromosome"/>
</dbReference>
<dbReference type="InterPro" id="IPR036691">
    <property type="entry name" value="Endo/exonu/phosph_ase_sf"/>
</dbReference>
<dbReference type="Gene3D" id="3.60.10.10">
    <property type="entry name" value="Endonuclease/exonuclease/phosphatase"/>
    <property type="match status" value="1"/>
</dbReference>
<dbReference type="SUPFAM" id="SSF56219">
    <property type="entry name" value="DNase I-like"/>
    <property type="match status" value="1"/>
</dbReference>
<dbReference type="RefSeq" id="WP_258389896.1">
    <property type="nucleotide sequence ID" value="NZ_CP091430.1"/>
</dbReference>
<dbReference type="EMBL" id="CP091430">
    <property type="protein sequence ID" value="UVI33844.1"/>
    <property type="molecule type" value="Genomic_DNA"/>
</dbReference>
<evidence type="ECO:0000313" key="4">
    <source>
        <dbReference type="Proteomes" id="UP001057877"/>
    </source>
</evidence>
<reference evidence="3" key="1">
    <citation type="submission" date="2022-01" db="EMBL/GenBank/DDBJ databases">
        <title>Paenibacillus spongiae sp. nov., isolated from marine sponge.</title>
        <authorList>
            <person name="Li Z."/>
            <person name="Zhang M."/>
        </authorList>
    </citation>
    <scope>NUCLEOTIDE SEQUENCE</scope>
    <source>
        <strain evidence="3">PHS-Z3</strain>
    </source>
</reference>
<keyword evidence="4" id="KW-1185">Reference proteome</keyword>
<keyword evidence="3" id="KW-0378">Hydrolase</keyword>
<feature type="domain" description="Endonuclease/exonuclease/phosphatase" evidence="2">
    <location>
        <begin position="50"/>
        <end position="279"/>
    </location>
</feature>
<feature type="chain" id="PRO_5045622171" evidence="1">
    <location>
        <begin position="27"/>
        <end position="301"/>
    </location>
</feature>
<evidence type="ECO:0000259" key="2">
    <source>
        <dbReference type="Pfam" id="PF03372"/>
    </source>
</evidence>
<organism evidence="3 4">
    <name type="scientific">Paenibacillus spongiae</name>
    <dbReference type="NCBI Taxonomy" id="2909671"/>
    <lineage>
        <taxon>Bacteria</taxon>
        <taxon>Bacillati</taxon>
        <taxon>Bacillota</taxon>
        <taxon>Bacilli</taxon>
        <taxon>Bacillales</taxon>
        <taxon>Paenibacillaceae</taxon>
        <taxon>Paenibacillus</taxon>
    </lineage>
</organism>
<keyword evidence="1" id="KW-0732">Signal</keyword>
<accession>A0ABY5SJB3</accession>
<name>A0ABY5SJB3_9BACL</name>
<keyword evidence="3" id="KW-0255">Endonuclease</keyword>
<feature type="signal peptide" evidence="1">
    <location>
        <begin position="1"/>
        <end position="26"/>
    </location>
</feature>
<evidence type="ECO:0000256" key="1">
    <source>
        <dbReference type="SAM" id="SignalP"/>
    </source>
</evidence>
<gene>
    <name evidence="3" type="ORF">L1F29_33430</name>
</gene>
<dbReference type="Pfam" id="PF03372">
    <property type="entry name" value="Exo_endo_phos"/>
    <property type="match status" value="1"/>
</dbReference>
<proteinExistence type="predicted"/>
<dbReference type="PANTHER" id="PTHR14859">
    <property type="entry name" value="CALCOFLUOR WHITE HYPERSENSITIVE PROTEIN PRECURSOR"/>
    <property type="match status" value="1"/>
</dbReference>
<protein>
    <submittedName>
        <fullName evidence="3">Endonuclease/exonuclease/phosphatase family protein</fullName>
    </submittedName>
</protein>
<evidence type="ECO:0000313" key="3">
    <source>
        <dbReference type="EMBL" id="UVI33844.1"/>
    </source>
</evidence>